<dbReference type="Pfam" id="PF00814">
    <property type="entry name" value="TsaD"/>
    <property type="match status" value="1"/>
</dbReference>
<proteinExistence type="predicted"/>
<dbReference type="EMBL" id="ACKZ01000004">
    <property type="protein sequence ID" value="EEW38195.1"/>
    <property type="molecule type" value="Genomic_DNA"/>
</dbReference>
<dbReference type="eggNOG" id="COG1214">
    <property type="taxonomic scope" value="Bacteria"/>
</dbReference>
<gene>
    <name evidence="2" type="primary">yeaZ</name>
    <name evidence="2" type="ORF">HMPREF0444_0059</name>
</gene>
<dbReference type="NCBIfam" id="TIGR03725">
    <property type="entry name" value="T6A_YeaZ"/>
    <property type="match status" value="1"/>
</dbReference>
<dbReference type="GeneID" id="78411673"/>
<dbReference type="SUPFAM" id="SSF53067">
    <property type="entry name" value="Actin-like ATPase domain"/>
    <property type="match status" value="2"/>
</dbReference>
<dbReference type="PANTHER" id="PTHR11735">
    <property type="entry name" value="TRNA N6-ADENOSINE THREONYLCARBAMOYLTRANSFERASE"/>
    <property type="match status" value="1"/>
</dbReference>
<dbReference type="Proteomes" id="UP000005926">
    <property type="component" value="Unassembled WGS sequence"/>
</dbReference>
<sequence>MTILALDTSNKTLSVAVELTNGTMIEQTIENTLQHSVLLVPTIEAVFEEAGITAKDLTKVIVAEGPGSYTGLRIGVTIAKTLAKSLGIPLVGVSSLDVFLPNLASKVEVGKIVVPFFDARRRNIFAVGYQKTEEGFKKVIPEQHISWDDFLKVLPEFAMGVTFVGQLQSITKDAIVEKGASEAKWLEGPDAIPHATSLIELGRNKEAVDADVFVPMYLKLAEAEENWQAEHPLEKGSVYVERV</sequence>
<feature type="domain" description="Gcp-like" evidence="1">
    <location>
        <begin position="34"/>
        <end position="227"/>
    </location>
</feature>
<organism evidence="2 3">
    <name type="scientific">Granulicatella adiacens ATCC 49175</name>
    <dbReference type="NCBI Taxonomy" id="638301"/>
    <lineage>
        <taxon>Bacteria</taxon>
        <taxon>Bacillati</taxon>
        <taxon>Bacillota</taxon>
        <taxon>Bacilli</taxon>
        <taxon>Lactobacillales</taxon>
        <taxon>Carnobacteriaceae</taxon>
        <taxon>Granulicatella</taxon>
    </lineage>
</organism>
<dbReference type="Gene3D" id="3.30.420.40">
    <property type="match status" value="2"/>
</dbReference>
<dbReference type="InterPro" id="IPR022496">
    <property type="entry name" value="T6A_TsaB"/>
</dbReference>
<dbReference type="GO" id="GO:0002949">
    <property type="term" value="P:tRNA threonylcarbamoyladenosine modification"/>
    <property type="evidence" value="ECO:0007669"/>
    <property type="project" value="InterPro"/>
</dbReference>
<dbReference type="CDD" id="cd24032">
    <property type="entry name" value="ASKHA_NBD_TsaB"/>
    <property type="match status" value="1"/>
</dbReference>
<evidence type="ECO:0000313" key="3">
    <source>
        <dbReference type="Proteomes" id="UP000005926"/>
    </source>
</evidence>
<name>C8NDR4_9LACT</name>
<evidence type="ECO:0000259" key="1">
    <source>
        <dbReference type="Pfam" id="PF00814"/>
    </source>
</evidence>
<dbReference type="RefSeq" id="WP_005604943.1">
    <property type="nucleotide sequence ID" value="NZ_CP102283.1"/>
</dbReference>
<protein>
    <submittedName>
        <fullName evidence="2">Universal bacterial protein YeaZ</fullName>
    </submittedName>
</protein>
<dbReference type="HOGENOM" id="CLU_064886_0_1_9"/>
<dbReference type="AlphaFoldDB" id="C8NDR4"/>
<dbReference type="PANTHER" id="PTHR11735:SF11">
    <property type="entry name" value="TRNA THREONYLCARBAMOYLADENOSINE BIOSYNTHESIS PROTEIN TSAB"/>
    <property type="match status" value="1"/>
</dbReference>
<dbReference type="InterPro" id="IPR043129">
    <property type="entry name" value="ATPase_NBD"/>
</dbReference>
<keyword evidence="3" id="KW-1185">Reference proteome</keyword>
<accession>C8NDR4</accession>
<comment type="caution">
    <text evidence="2">The sequence shown here is derived from an EMBL/GenBank/DDBJ whole genome shotgun (WGS) entry which is preliminary data.</text>
</comment>
<dbReference type="GO" id="GO:0005829">
    <property type="term" value="C:cytosol"/>
    <property type="evidence" value="ECO:0007669"/>
    <property type="project" value="TreeGrafter"/>
</dbReference>
<dbReference type="STRING" id="638301.HMPREF0444_0059"/>
<dbReference type="InterPro" id="IPR000905">
    <property type="entry name" value="Gcp-like_dom"/>
</dbReference>
<evidence type="ECO:0000313" key="2">
    <source>
        <dbReference type="EMBL" id="EEW38195.1"/>
    </source>
</evidence>
<reference evidence="2 3" key="1">
    <citation type="submission" date="2009-08" db="EMBL/GenBank/DDBJ databases">
        <authorList>
            <person name="Muzny D."/>
            <person name="Qin X."/>
            <person name="Deng J."/>
            <person name="Jiang H."/>
            <person name="Liu Y."/>
            <person name="Qu J."/>
            <person name="Song X.-Z."/>
            <person name="Zhang L."/>
            <person name="Thornton R."/>
            <person name="Coyle M."/>
            <person name="Francisco L."/>
            <person name="Jackson L."/>
            <person name="Javaid M."/>
            <person name="Korchina V."/>
            <person name="Kovar C."/>
            <person name="Mata R."/>
            <person name="Mathew T."/>
            <person name="Ngo R."/>
            <person name="Nguyen L."/>
            <person name="Nguyen N."/>
            <person name="Okwuonu G."/>
            <person name="Ongeri F."/>
            <person name="Pham C."/>
            <person name="Simmons D."/>
            <person name="Wilczek-Boney K."/>
            <person name="Hale W."/>
            <person name="Jakkamsetti A."/>
            <person name="Pham P."/>
            <person name="Ruth R."/>
            <person name="San Lucas F."/>
            <person name="Warren J."/>
            <person name="Zhang J."/>
            <person name="Zhao Z."/>
            <person name="Zhou C."/>
            <person name="Zhu D."/>
            <person name="Lee S."/>
            <person name="Bess C."/>
            <person name="Blankenburg K."/>
            <person name="Forbes L."/>
            <person name="Fu Q."/>
            <person name="Gubbala S."/>
            <person name="Hirani K."/>
            <person name="Jayaseelan J.C."/>
            <person name="Lara F."/>
            <person name="Munidasa M."/>
            <person name="Palculict T."/>
            <person name="Patil S."/>
            <person name="Pu L.-L."/>
            <person name="Saada N."/>
            <person name="Tang L."/>
            <person name="Weissenberger G."/>
            <person name="Zhu Y."/>
            <person name="Hemphill L."/>
            <person name="Shang Y."/>
            <person name="Youmans B."/>
            <person name="Ayvaz T."/>
            <person name="Ross M."/>
            <person name="Santibanez J."/>
            <person name="Aqrawi P."/>
            <person name="Gross S."/>
            <person name="Joshi V."/>
            <person name="Fowler G."/>
            <person name="Nazareth L."/>
            <person name="Reid J."/>
            <person name="Worley K."/>
            <person name="Petrosino J."/>
            <person name="Highlander S."/>
            <person name="Gibbs R."/>
        </authorList>
    </citation>
    <scope>NUCLEOTIDE SEQUENCE [LARGE SCALE GENOMIC DNA]</scope>
    <source>
        <strain evidence="2 3">ATCC 49175</strain>
    </source>
</reference>